<protein>
    <recommendedName>
        <fullName evidence="3">RNA-directed DNA polymerase from mobile element jockey</fullName>
    </recommendedName>
</protein>
<feature type="non-terminal residue" evidence="1">
    <location>
        <position position="130"/>
    </location>
</feature>
<accession>A0A7T8GRN8</accession>
<evidence type="ECO:0000313" key="1">
    <source>
        <dbReference type="EMBL" id="QQP36261.1"/>
    </source>
</evidence>
<keyword evidence="2" id="KW-1185">Reference proteome</keyword>
<dbReference type="EMBL" id="CP045904">
    <property type="protein sequence ID" value="QQP36261.1"/>
    <property type="molecule type" value="Genomic_DNA"/>
</dbReference>
<sequence>NAEGPKEIARLIRIKKPIDNSIGLLKTDRGYAQSPAESLKILMETHFPDCKIGVNFERPSQTNNFGIDYLNYDKVREALNSFGAHKSPGPDGLKPIILQHLGENMTCYITDLYKVILSTGYTPKKWREMK</sequence>
<dbReference type="AlphaFoldDB" id="A0A7T8GRN8"/>
<evidence type="ECO:0008006" key="3">
    <source>
        <dbReference type="Google" id="ProtNLM"/>
    </source>
</evidence>
<dbReference type="Proteomes" id="UP000595437">
    <property type="component" value="Chromosome 15"/>
</dbReference>
<evidence type="ECO:0000313" key="2">
    <source>
        <dbReference type="Proteomes" id="UP000595437"/>
    </source>
</evidence>
<gene>
    <name evidence="1" type="ORF">FKW44_021307</name>
</gene>
<organism evidence="1 2">
    <name type="scientific">Caligus rogercresseyi</name>
    <name type="common">Sea louse</name>
    <dbReference type="NCBI Taxonomy" id="217165"/>
    <lineage>
        <taxon>Eukaryota</taxon>
        <taxon>Metazoa</taxon>
        <taxon>Ecdysozoa</taxon>
        <taxon>Arthropoda</taxon>
        <taxon>Crustacea</taxon>
        <taxon>Multicrustacea</taxon>
        <taxon>Hexanauplia</taxon>
        <taxon>Copepoda</taxon>
        <taxon>Siphonostomatoida</taxon>
        <taxon>Caligidae</taxon>
        <taxon>Caligus</taxon>
    </lineage>
</organism>
<proteinExistence type="predicted"/>
<reference evidence="2" key="1">
    <citation type="submission" date="2021-01" db="EMBL/GenBank/DDBJ databases">
        <title>Caligus Genome Assembly.</title>
        <authorList>
            <person name="Gallardo-Escarate C."/>
        </authorList>
    </citation>
    <scope>NUCLEOTIDE SEQUENCE [LARGE SCALE GENOMIC DNA]</scope>
</reference>
<feature type="non-terminal residue" evidence="1">
    <location>
        <position position="1"/>
    </location>
</feature>
<name>A0A7T8GRN8_CALRO</name>
<dbReference type="OrthoDB" id="8063979at2759"/>